<reference evidence="3" key="1">
    <citation type="submission" date="2021-03" db="EMBL/GenBank/DDBJ databases">
        <authorList>
            <person name="Tagirdzhanova G."/>
        </authorList>
    </citation>
    <scope>NUCLEOTIDE SEQUENCE</scope>
</reference>
<feature type="compositionally biased region" description="Basic and acidic residues" evidence="1">
    <location>
        <begin position="201"/>
        <end position="215"/>
    </location>
</feature>
<dbReference type="AlphaFoldDB" id="A0A8H3ICW6"/>
<dbReference type="SUPFAM" id="SSF54236">
    <property type="entry name" value="Ubiquitin-like"/>
    <property type="match status" value="1"/>
</dbReference>
<sequence length="456" mass="51429">MTMGTKKSLFSKPAFSKSASAKVQSGTSTTDLFSRADSSYSAIIEEEEKRIKKRKVKATQKVEEDGKAIDLIDSVRKRRHISISDPSSEDESDLEQPERNKVRLPGYSPAQVKHTSQTNPALISSTKPFTYSDHKVLELSDDDDSRKGIHASDEDPDITFVSSTNHVQHLQTIDTAETHTEAEEDEEDKDESDDEFAEIARQARETARRKQESQAERATYSFQANSMSTSQNGQYYESPRTQAINIHVESPIPGVERKTIKRRLDQRLRQVRLIWCDANGFSEEESTRIILMFRGQRVYDVSTPESLGISVNNQGEAHVRGDDPLNPLEPSGDIVMEAINEDQQKAYTSAWLEEHGRGQAENDDEKLAETQPPQQEPVLENVKIICRAKSYPDFKLAVKKSTTIARIQEVFGIQNQLASGTEVFVIFDGERLDPEATIKDLDIEDMDVLEVQVKYS</sequence>
<feature type="compositionally biased region" description="Polar residues" evidence="1">
    <location>
        <begin position="23"/>
        <end position="32"/>
    </location>
</feature>
<dbReference type="EMBL" id="CAJPDQ010000019">
    <property type="protein sequence ID" value="CAF9923422.1"/>
    <property type="molecule type" value="Genomic_DNA"/>
</dbReference>
<dbReference type="InterPro" id="IPR022617">
    <property type="entry name" value="Rad60/SUMO-like_dom"/>
</dbReference>
<evidence type="ECO:0000313" key="4">
    <source>
        <dbReference type="Proteomes" id="UP000664169"/>
    </source>
</evidence>
<dbReference type="PROSITE" id="PS50053">
    <property type="entry name" value="UBIQUITIN_2"/>
    <property type="match status" value="1"/>
</dbReference>
<dbReference type="InterPro" id="IPR000626">
    <property type="entry name" value="Ubiquitin-like_dom"/>
</dbReference>
<evidence type="ECO:0000313" key="3">
    <source>
        <dbReference type="EMBL" id="CAF9923422.1"/>
    </source>
</evidence>
<organism evidence="3 4">
    <name type="scientific">Gomphillus americanus</name>
    <dbReference type="NCBI Taxonomy" id="1940652"/>
    <lineage>
        <taxon>Eukaryota</taxon>
        <taxon>Fungi</taxon>
        <taxon>Dikarya</taxon>
        <taxon>Ascomycota</taxon>
        <taxon>Pezizomycotina</taxon>
        <taxon>Lecanoromycetes</taxon>
        <taxon>OSLEUM clade</taxon>
        <taxon>Ostropomycetidae</taxon>
        <taxon>Ostropales</taxon>
        <taxon>Graphidaceae</taxon>
        <taxon>Gomphilloideae</taxon>
        <taxon>Gomphillus</taxon>
    </lineage>
</organism>
<proteinExistence type="predicted"/>
<feature type="compositionally biased region" description="Polar residues" evidence="1">
    <location>
        <begin position="113"/>
        <end position="129"/>
    </location>
</feature>
<feature type="compositionally biased region" description="Acidic residues" evidence="1">
    <location>
        <begin position="182"/>
        <end position="197"/>
    </location>
</feature>
<dbReference type="CDD" id="cd17080">
    <property type="entry name" value="Ubl_SLD2_Esc2_like"/>
    <property type="match status" value="1"/>
</dbReference>
<evidence type="ECO:0000256" key="1">
    <source>
        <dbReference type="SAM" id="MobiDB-lite"/>
    </source>
</evidence>
<name>A0A8H3ICW6_9LECA</name>
<feature type="compositionally biased region" description="Low complexity" evidence="1">
    <location>
        <begin position="1"/>
        <end position="22"/>
    </location>
</feature>
<dbReference type="Pfam" id="PF11976">
    <property type="entry name" value="Rad60-SLD"/>
    <property type="match status" value="1"/>
</dbReference>
<feature type="region of interest" description="Disordered" evidence="1">
    <location>
        <begin position="77"/>
        <end position="235"/>
    </location>
</feature>
<dbReference type="Gene3D" id="3.10.20.90">
    <property type="entry name" value="Phosphatidylinositol 3-kinase Catalytic Subunit, Chain A, domain 1"/>
    <property type="match status" value="1"/>
</dbReference>
<feature type="region of interest" description="Disordered" evidence="1">
    <location>
        <begin position="1"/>
        <end position="32"/>
    </location>
</feature>
<dbReference type="InterPro" id="IPR029071">
    <property type="entry name" value="Ubiquitin-like_domsf"/>
</dbReference>
<feature type="compositionally biased region" description="Basic and acidic residues" evidence="1">
    <location>
        <begin position="132"/>
        <end position="153"/>
    </location>
</feature>
<feature type="compositionally biased region" description="Polar residues" evidence="1">
    <location>
        <begin position="220"/>
        <end position="235"/>
    </location>
</feature>
<dbReference type="OrthoDB" id="3365399at2759"/>
<gene>
    <name evidence="3" type="ORF">GOMPHAMPRED_002834</name>
</gene>
<accession>A0A8H3ICW6</accession>
<protein>
    <recommendedName>
        <fullName evidence="2">Ubiquitin-like domain-containing protein</fullName>
    </recommendedName>
</protein>
<feature type="domain" description="Ubiquitin-like" evidence="2">
    <location>
        <begin position="382"/>
        <end position="456"/>
    </location>
</feature>
<dbReference type="Proteomes" id="UP000664169">
    <property type="component" value="Unassembled WGS sequence"/>
</dbReference>
<comment type="caution">
    <text evidence="3">The sequence shown here is derived from an EMBL/GenBank/DDBJ whole genome shotgun (WGS) entry which is preliminary data.</text>
</comment>
<keyword evidence="4" id="KW-1185">Reference proteome</keyword>
<feature type="compositionally biased region" description="Polar residues" evidence="1">
    <location>
        <begin position="160"/>
        <end position="173"/>
    </location>
</feature>
<evidence type="ECO:0000259" key="2">
    <source>
        <dbReference type="PROSITE" id="PS50053"/>
    </source>
</evidence>